<accession>A0A951QGC3</accession>
<evidence type="ECO:0000256" key="1">
    <source>
        <dbReference type="ARBA" id="ARBA00023125"/>
    </source>
</evidence>
<reference evidence="4" key="1">
    <citation type="submission" date="2021-05" db="EMBL/GenBank/DDBJ databases">
        <authorList>
            <person name="Pietrasiak N."/>
            <person name="Ward R."/>
            <person name="Stajich J.E."/>
            <person name="Kurbessoian T."/>
        </authorList>
    </citation>
    <scope>NUCLEOTIDE SEQUENCE</scope>
    <source>
        <strain evidence="4">UHER 2000/2452</strain>
    </source>
</reference>
<dbReference type="Pfam" id="PF14246">
    <property type="entry name" value="TetR_C_7"/>
    <property type="match status" value="1"/>
</dbReference>
<dbReference type="InterPro" id="IPR039536">
    <property type="entry name" value="TetR_C_Proteobacteria"/>
</dbReference>
<name>A0A951QGC3_9CYAN</name>
<dbReference type="AlphaFoldDB" id="A0A951QGC3"/>
<evidence type="ECO:0000313" key="5">
    <source>
        <dbReference type="Proteomes" id="UP000757435"/>
    </source>
</evidence>
<comment type="caution">
    <text evidence="4">The sequence shown here is derived from an EMBL/GenBank/DDBJ whole genome shotgun (WGS) entry which is preliminary data.</text>
</comment>
<keyword evidence="1 2" id="KW-0238">DNA-binding</keyword>
<proteinExistence type="predicted"/>
<dbReference type="PANTHER" id="PTHR30055">
    <property type="entry name" value="HTH-TYPE TRANSCRIPTIONAL REGULATOR RUTR"/>
    <property type="match status" value="1"/>
</dbReference>
<dbReference type="GO" id="GO:0000976">
    <property type="term" value="F:transcription cis-regulatory region binding"/>
    <property type="evidence" value="ECO:0007669"/>
    <property type="project" value="TreeGrafter"/>
</dbReference>
<dbReference type="InterPro" id="IPR023772">
    <property type="entry name" value="DNA-bd_HTH_TetR-type_CS"/>
</dbReference>
<organism evidence="4 5">
    <name type="scientific">Drouetiella hepatica Uher 2000/2452</name>
    <dbReference type="NCBI Taxonomy" id="904376"/>
    <lineage>
        <taxon>Bacteria</taxon>
        <taxon>Bacillati</taxon>
        <taxon>Cyanobacteriota</taxon>
        <taxon>Cyanophyceae</taxon>
        <taxon>Oculatellales</taxon>
        <taxon>Oculatellaceae</taxon>
        <taxon>Drouetiella</taxon>
    </lineage>
</organism>
<dbReference type="Gene3D" id="1.10.10.60">
    <property type="entry name" value="Homeodomain-like"/>
    <property type="match status" value="1"/>
</dbReference>
<reference evidence="4" key="2">
    <citation type="journal article" date="2022" name="Microbiol. Resour. Announc.">
        <title>Metagenome Sequencing to Explore Phylogenomics of Terrestrial Cyanobacteria.</title>
        <authorList>
            <person name="Ward R.D."/>
            <person name="Stajich J.E."/>
            <person name="Johansen J.R."/>
            <person name="Huntemann M."/>
            <person name="Clum A."/>
            <person name="Foster B."/>
            <person name="Foster B."/>
            <person name="Roux S."/>
            <person name="Palaniappan K."/>
            <person name="Varghese N."/>
            <person name="Mukherjee S."/>
            <person name="Reddy T.B.K."/>
            <person name="Daum C."/>
            <person name="Copeland A."/>
            <person name="Chen I.A."/>
            <person name="Ivanova N.N."/>
            <person name="Kyrpides N.C."/>
            <person name="Shapiro N."/>
            <person name="Eloe-Fadrosh E.A."/>
            <person name="Pietrasiak N."/>
        </authorList>
    </citation>
    <scope>NUCLEOTIDE SEQUENCE</scope>
    <source>
        <strain evidence="4">UHER 2000/2452</strain>
    </source>
</reference>
<dbReference type="InterPro" id="IPR009057">
    <property type="entry name" value="Homeodomain-like_sf"/>
</dbReference>
<evidence type="ECO:0000259" key="3">
    <source>
        <dbReference type="PROSITE" id="PS50977"/>
    </source>
</evidence>
<dbReference type="InterPro" id="IPR050109">
    <property type="entry name" value="HTH-type_TetR-like_transc_reg"/>
</dbReference>
<dbReference type="InterPro" id="IPR036271">
    <property type="entry name" value="Tet_transcr_reg_TetR-rel_C_sf"/>
</dbReference>
<dbReference type="EMBL" id="JAHHHD010000059">
    <property type="protein sequence ID" value="MBW4662129.1"/>
    <property type="molecule type" value="Genomic_DNA"/>
</dbReference>
<dbReference type="PROSITE" id="PS01081">
    <property type="entry name" value="HTH_TETR_1"/>
    <property type="match status" value="1"/>
</dbReference>
<dbReference type="PRINTS" id="PR00455">
    <property type="entry name" value="HTHTETR"/>
</dbReference>
<dbReference type="Gene3D" id="1.10.357.10">
    <property type="entry name" value="Tetracycline Repressor, domain 2"/>
    <property type="match status" value="1"/>
</dbReference>
<dbReference type="PROSITE" id="PS50977">
    <property type="entry name" value="HTH_TETR_2"/>
    <property type="match status" value="1"/>
</dbReference>
<dbReference type="InterPro" id="IPR001647">
    <property type="entry name" value="HTH_TetR"/>
</dbReference>
<feature type="DNA-binding region" description="H-T-H motif" evidence="2">
    <location>
        <begin position="35"/>
        <end position="54"/>
    </location>
</feature>
<feature type="domain" description="HTH tetR-type" evidence="3">
    <location>
        <begin position="12"/>
        <end position="72"/>
    </location>
</feature>
<dbReference type="SUPFAM" id="SSF46689">
    <property type="entry name" value="Homeodomain-like"/>
    <property type="match status" value="1"/>
</dbReference>
<sequence length="207" mass="23456">MGLEQYRAEVSRQKQEAILNAALTAFLEFGYDRTTIDYVAQKAEVSTATLYKHFSSKADLFGGITAQVWRTDHISSTPVSSSLSPQAALIQIGQEYAQLLMSPNIQPLFRVIIAEASRFPELGTELYHRGKEPFLKRLHAYLETQVVLDKLVIADIPLASRQFLGMINDIIFWPRFLIMNLEIGESEIENVIINAVETFLARYAKSW</sequence>
<evidence type="ECO:0000256" key="2">
    <source>
        <dbReference type="PROSITE-ProRule" id="PRU00335"/>
    </source>
</evidence>
<dbReference type="PANTHER" id="PTHR30055:SF146">
    <property type="entry name" value="HTH-TYPE TRANSCRIPTIONAL DUAL REGULATOR CECR"/>
    <property type="match status" value="1"/>
</dbReference>
<dbReference type="SUPFAM" id="SSF48498">
    <property type="entry name" value="Tetracyclin repressor-like, C-terminal domain"/>
    <property type="match status" value="1"/>
</dbReference>
<dbReference type="GO" id="GO:0003700">
    <property type="term" value="F:DNA-binding transcription factor activity"/>
    <property type="evidence" value="ECO:0007669"/>
    <property type="project" value="TreeGrafter"/>
</dbReference>
<gene>
    <name evidence="4" type="ORF">KME15_26035</name>
</gene>
<dbReference type="Proteomes" id="UP000757435">
    <property type="component" value="Unassembled WGS sequence"/>
</dbReference>
<protein>
    <submittedName>
        <fullName evidence="4">TetR/AcrR family transcriptional regulator</fullName>
    </submittedName>
</protein>
<evidence type="ECO:0000313" key="4">
    <source>
        <dbReference type="EMBL" id="MBW4662129.1"/>
    </source>
</evidence>
<dbReference type="Pfam" id="PF00440">
    <property type="entry name" value="TetR_N"/>
    <property type="match status" value="1"/>
</dbReference>